<evidence type="ECO:0000256" key="4">
    <source>
        <dbReference type="ARBA" id="ARBA00022679"/>
    </source>
</evidence>
<evidence type="ECO:0000256" key="6">
    <source>
        <dbReference type="ARBA" id="ARBA00048612"/>
    </source>
</evidence>
<evidence type="ECO:0000256" key="1">
    <source>
        <dbReference type="ARBA" id="ARBA00004173"/>
    </source>
</evidence>
<comment type="catalytic activity">
    <reaction evidence="6 7">
        <text>L-arginyl-[protein] + 2 S-adenosyl-L-methionine = N(omega),N(omega)'-dimethyl-L-arginyl-[protein] + 2 S-adenosyl-L-homocysteine + 2 H(+)</text>
        <dbReference type="Rhea" id="RHEA:48108"/>
        <dbReference type="Rhea" id="RHEA-COMP:10532"/>
        <dbReference type="Rhea" id="RHEA-COMP:11992"/>
        <dbReference type="ChEBI" id="CHEBI:15378"/>
        <dbReference type="ChEBI" id="CHEBI:29965"/>
        <dbReference type="ChEBI" id="CHEBI:57856"/>
        <dbReference type="ChEBI" id="CHEBI:59789"/>
        <dbReference type="ChEBI" id="CHEBI:88221"/>
        <dbReference type="EC" id="2.1.1.320"/>
    </reaction>
</comment>
<evidence type="ECO:0000256" key="2">
    <source>
        <dbReference type="ARBA" id="ARBA00005891"/>
    </source>
</evidence>
<comment type="subcellular location">
    <subcellularLocation>
        <location evidence="1 7">Mitochondrion</location>
    </subcellularLocation>
</comment>
<name>A0A4Z2BQ97_9TELE</name>
<gene>
    <name evidence="8" type="ORF">fugu_017210</name>
</gene>
<keyword evidence="9" id="KW-1185">Reference proteome</keyword>
<dbReference type="InterPro" id="IPR029063">
    <property type="entry name" value="SAM-dependent_MTases_sf"/>
</dbReference>
<dbReference type="InterPro" id="IPR038375">
    <property type="entry name" value="NDUFAF7_sf"/>
</dbReference>
<evidence type="ECO:0000256" key="3">
    <source>
        <dbReference type="ARBA" id="ARBA00022603"/>
    </source>
</evidence>
<dbReference type="EC" id="2.1.1.320" evidence="7"/>
<organism evidence="8 9">
    <name type="scientific">Takifugu bimaculatus</name>
    <dbReference type="NCBI Taxonomy" id="433685"/>
    <lineage>
        <taxon>Eukaryota</taxon>
        <taxon>Metazoa</taxon>
        <taxon>Chordata</taxon>
        <taxon>Craniata</taxon>
        <taxon>Vertebrata</taxon>
        <taxon>Euteleostomi</taxon>
        <taxon>Actinopterygii</taxon>
        <taxon>Neopterygii</taxon>
        <taxon>Teleostei</taxon>
        <taxon>Neoteleostei</taxon>
        <taxon>Acanthomorphata</taxon>
        <taxon>Eupercaria</taxon>
        <taxon>Tetraodontiformes</taxon>
        <taxon>Tetradontoidea</taxon>
        <taxon>Tetraodontidae</taxon>
        <taxon>Takifugu</taxon>
    </lineage>
</organism>
<keyword evidence="4 7" id="KW-0808">Transferase</keyword>
<evidence type="ECO:0000256" key="5">
    <source>
        <dbReference type="ARBA" id="ARBA00023128"/>
    </source>
</evidence>
<keyword evidence="3 7" id="KW-0489">Methyltransferase</keyword>
<dbReference type="PANTHER" id="PTHR12049">
    <property type="entry name" value="PROTEIN ARGININE METHYLTRANSFERASE NDUFAF7, MITOCHONDRIAL"/>
    <property type="match status" value="1"/>
</dbReference>
<evidence type="ECO:0000313" key="9">
    <source>
        <dbReference type="Proteomes" id="UP000516260"/>
    </source>
</evidence>
<dbReference type="GO" id="GO:0032259">
    <property type="term" value="P:methylation"/>
    <property type="evidence" value="ECO:0007669"/>
    <property type="project" value="UniProtKB-KW"/>
</dbReference>
<dbReference type="EMBL" id="SWLE01000011">
    <property type="protein sequence ID" value="TNM94451.1"/>
    <property type="molecule type" value="Genomic_DNA"/>
</dbReference>
<comment type="caution">
    <text evidence="8">The sequence shown here is derived from an EMBL/GenBank/DDBJ whole genome shotgun (WGS) entry which is preliminary data.</text>
</comment>
<protein>
    <recommendedName>
        <fullName evidence="7">Protein arginine methyltransferase NDUFAF7</fullName>
        <ecNumber evidence="7">2.1.1.320</ecNumber>
    </recommendedName>
</protein>
<dbReference type="Pfam" id="PF02636">
    <property type="entry name" value="Methyltransf_28"/>
    <property type="match status" value="1"/>
</dbReference>
<proteinExistence type="inferred from homology"/>
<reference evidence="8 9" key="1">
    <citation type="submission" date="2019-04" db="EMBL/GenBank/DDBJ databases">
        <title>The sequence and de novo assembly of Takifugu bimaculatus genome using PacBio and Hi-C technologies.</title>
        <authorList>
            <person name="Xu P."/>
            <person name="Liu B."/>
            <person name="Zhou Z."/>
        </authorList>
    </citation>
    <scope>NUCLEOTIDE SEQUENCE [LARGE SCALE GENOMIC DNA]</scope>
    <source>
        <strain evidence="8">TB-2018</strain>
        <tissue evidence="8">Muscle</tissue>
    </source>
</reference>
<dbReference type="InterPro" id="IPR003788">
    <property type="entry name" value="NDUFAF7"/>
</dbReference>
<dbReference type="GO" id="GO:0005739">
    <property type="term" value="C:mitochondrion"/>
    <property type="evidence" value="ECO:0007669"/>
    <property type="project" value="UniProtKB-SubCell"/>
</dbReference>
<comment type="function">
    <text evidence="7">Arginine methyltransferase involved in the assembly or stability of mitochondrial NADH:ubiquinone oxidoreductase complex (complex I).</text>
</comment>
<dbReference type="GO" id="GO:0032981">
    <property type="term" value="P:mitochondrial respiratory chain complex I assembly"/>
    <property type="evidence" value="ECO:0007669"/>
    <property type="project" value="TreeGrafter"/>
</dbReference>
<dbReference type="SUPFAM" id="SSF53335">
    <property type="entry name" value="S-adenosyl-L-methionine-dependent methyltransferases"/>
    <property type="match status" value="1"/>
</dbReference>
<accession>A0A4Z2BQ97</accession>
<dbReference type="Proteomes" id="UP000516260">
    <property type="component" value="Chromosome 19"/>
</dbReference>
<evidence type="ECO:0000256" key="7">
    <source>
        <dbReference type="RuleBase" id="RU364114"/>
    </source>
</evidence>
<dbReference type="GO" id="GO:0035243">
    <property type="term" value="F:protein-arginine omega-N symmetric methyltransferase activity"/>
    <property type="evidence" value="ECO:0007669"/>
    <property type="project" value="UniProtKB-EC"/>
</dbReference>
<dbReference type="PANTHER" id="PTHR12049:SF7">
    <property type="entry name" value="PROTEIN ARGININE METHYLTRANSFERASE NDUFAF7, MITOCHONDRIAL"/>
    <property type="match status" value="1"/>
</dbReference>
<dbReference type="AlphaFoldDB" id="A0A4Z2BQ97"/>
<dbReference type="Gene3D" id="3.40.50.12710">
    <property type="match status" value="1"/>
</dbReference>
<evidence type="ECO:0000313" key="8">
    <source>
        <dbReference type="EMBL" id="TNM94451.1"/>
    </source>
</evidence>
<sequence>MRVGLRATHLINRIFSHSVGSASAVRWRTAHIKLLCSSSDESRGSRSSLLRHLTSKIQATGPITVAEYMREVLTNPLMGYYVRNDMLGPDGDFITSPEISQIFGELIGVWIISEWIGAGRPKQLQLVELGPGKGSLAADILRVFTQLHSVIGDASVSLHLVEVSPVLSRIQAQELTRTCSHEVDNTDTPVYCSGETATGLPVSWYRRLEDVPAGTRGEVLWVVRQDVPTGSALCAGFSIFLAHEFFDALPVHKFEVNLVSCEEPLKGFQGFLSGSCLCQRTQKGWREVLVDIHPEKPEQLRFVLAPSPTLASSALVQADERRSHVEVCAEGGVLVQQLARRVAEHGGAALIADYGHDGTKTDTLRGFKGHRQHHVLADPGSADLTADVDFRYLRRMAGGGVACMGPLAQRAFLKNMGIDARMQVLLRNCTDASTRKQLINSYALLTDPAQMGERFNFFCLLHHGRLVQPQVLTGLKLEKRSPAQLPVAGFTELSYS</sequence>
<comment type="similarity">
    <text evidence="2 7">Belongs to the NDUFAF7 family.</text>
</comment>
<keyword evidence="5 7" id="KW-0496">Mitochondrion</keyword>